<protein>
    <submittedName>
        <fullName evidence="1">Uncharacterized protein</fullName>
    </submittedName>
</protein>
<accession>A0A0H5RG45</accession>
<reference evidence="1" key="1">
    <citation type="submission" date="2015-04" db="EMBL/GenBank/DDBJ databases">
        <title>The genome sequence of the plant pathogenic Rhizarian Plasmodiophora brassicae reveals insights in its biotrophic life cycle and the origin of chitin synthesis.</title>
        <authorList>
            <person name="Schwelm A."/>
            <person name="Fogelqvist J."/>
            <person name="Knaust A."/>
            <person name="Julke S."/>
            <person name="Lilja T."/>
            <person name="Dhandapani V."/>
            <person name="Bonilla-Rosso G."/>
            <person name="Karlsson M."/>
            <person name="Shevchenko A."/>
            <person name="Choi S.R."/>
            <person name="Kim H.G."/>
            <person name="Park J.Y."/>
            <person name="Lim Y.P."/>
            <person name="Ludwig-Muller J."/>
            <person name="Dixelius C."/>
        </authorList>
    </citation>
    <scope>NUCLEOTIDE SEQUENCE</scope>
    <source>
        <tissue evidence="1">Potato root galls</tissue>
    </source>
</reference>
<dbReference type="EMBL" id="HACM01012085">
    <property type="protein sequence ID" value="CRZ12527.1"/>
    <property type="molecule type" value="Transcribed_RNA"/>
</dbReference>
<name>A0A0H5RG45_9EUKA</name>
<proteinExistence type="predicted"/>
<organism evidence="1">
    <name type="scientific">Spongospora subterranea</name>
    <dbReference type="NCBI Taxonomy" id="70186"/>
    <lineage>
        <taxon>Eukaryota</taxon>
        <taxon>Sar</taxon>
        <taxon>Rhizaria</taxon>
        <taxon>Endomyxa</taxon>
        <taxon>Phytomyxea</taxon>
        <taxon>Plasmodiophorida</taxon>
        <taxon>Plasmodiophoridae</taxon>
        <taxon>Spongospora</taxon>
    </lineage>
</organism>
<dbReference type="AlphaFoldDB" id="A0A0H5RG45"/>
<evidence type="ECO:0000313" key="1">
    <source>
        <dbReference type="EMBL" id="CRZ12527.1"/>
    </source>
</evidence>
<sequence length="247" mass="27890">MARLQFLAESAHGDSTLEEAVTVANRFLSLPEVIACTNDLAALQDFSTHMDTVDILWSQSDSQLYGWIDQREQSAKTIYLNEIFKQRLHLLPQNSEENPRIQFLLVATILHQLAHIIIGWTGHKRSPDGFQGEAGCWFENMVFGGVLAPQIQKGAGKSSSKWTMTMPISGVAIRTFQQGLRRVPDKTIVNLLSARKNFFSLFPLGFEDYRRRKGQFVCFGVLHEHRIPALEVLPPPGTFVLFDWCGT</sequence>